<comment type="caution">
    <text evidence="2">The sequence shown here is derived from an EMBL/GenBank/DDBJ whole genome shotgun (WGS) entry which is preliminary data.</text>
</comment>
<proteinExistence type="predicted"/>
<dbReference type="AlphaFoldDB" id="A0A7J6P684"/>
<evidence type="ECO:0000313" key="2">
    <source>
        <dbReference type="EMBL" id="KAF4691250.1"/>
    </source>
</evidence>
<feature type="compositionally biased region" description="Low complexity" evidence="1">
    <location>
        <begin position="127"/>
        <end position="138"/>
    </location>
</feature>
<feature type="region of interest" description="Disordered" evidence="1">
    <location>
        <begin position="1"/>
        <end position="20"/>
    </location>
</feature>
<sequence length="373" mass="40837">MAAPTGSRRAGRRRGRWSAKKGNSLRALDKAISDTGYIVNDVERQILQALSPCMQCEISRRWTSIIKLRLTEHTSDNLLGRAVRKTDLNKVRSAATRLGADYSSWCDKNPYVCAFRRQPEVRAIQLGPPDGSPSAGSPHARRKTAALSRPAKSRVSPGASGGSSGPSRCESDRDESPRHQVDLWEGDSGALGGCIQKAMKGNIDGTLERAVDRTLKEAVDRSLKEAVDRSLREAVDRTLKEAVDRTLKEAVDRTLKEAVDRSLKEAVDRSLKEAVDRSLEEAVDRTLKEAVERTLKEAVDRTLEEAVDRTLGEAIDSILKRVVGDASEKAIDDLRHVRGRAASSDRQMAPCEDIVSLNPSEPSCGGDCELLSD</sequence>
<feature type="compositionally biased region" description="Basic and acidic residues" evidence="1">
    <location>
        <begin position="169"/>
        <end position="182"/>
    </location>
</feature>
<name>A0A7J6P684_PEROL</name>
<feature type="region of interest" description="Disordered" evidence="1">
    <location>
        <begin position="124"/>
        <end position="187"/>
    </location>
</feature>
<accession>A0A7J6P684</accession>
<gene>
    <name evidence="2" type="ORF">FOZ60_015928</name>
</gene>
<protein>
    <submittedName>
        <fullName evidence="2">Uncharacterized protein</fullName>
    </submittedName>
</protein>
<reference evidence="2 3" key="1">
    <citation type="submission" date="2020-04" db="EMBL/GenBank/DDBJ databases">
        <title>Perkinsus olseni comparative genomics.</title>
        <authorList>
            <person name="Bogema D.R."/>
        </authorList>
    </citation>
    <scope>NUCLEOTIDE SEQUENCE [LARGE SCALE GENOMIC DNA]</scope>
    <source>
        <strain evidence="2">00978-12</strain>
    </source>
</reference>
<dbReference type="Proteomes" id="UP000541610">
    <property type="component" value="Unassembled WGS sequence"/>
</dbReference>
<dbReference type="EMBL" id="JABANP010000082">
    <property type="protein sequence ID" value="KAF4691250.1"/>
    <property type="molecule type" value="Genomic_DNA"/>
</dbReference>
<evidence type="ECO:0000256" key="1">
    <source>
        <dbReference type="SAM" id="MobiDB-lite"/>
    </source>
</evidence>
<evidence type="ECO:0000313" key="3">
    <source>
        <dbReference type="Proteomes" id="UP000541610"/>
    </source>
</evidence>
<dbReference type="OrthoDB" id="376826at2759"/>
<organism evidence="2 3">
    <name type="scientific">Perkinsus olseni</name>
    <name type="common">Perkinsus atlanticus</name>
    <dbReference type="NCBI Taxonomy" id="32597"/>
    <lineage>
        <taxon>Eukaryota</taxon>
        <taxon>Sar</taxon>
        <taxon>Alveolata</taxon>
        <taxon>Perkinsozoa</taxon>
        <taxon>Perkinsea</taxon>
        <taxon>Perkinsida</taxon>
        <taxon>Perkinsidae</taxon>
        <taxon>Perkinsus</taxon>
    </lineage>
</organism>
<feature type="compositionally biased region" description="Basic residues" evidence="1">
    <location>
        <begin position="9"/>
        <end position="19"/>
    </location>
</feature>